<sequence length="835" mass="89348">MISRIQWQAAVWRPLRQRLGASVLAIIGIALGVALGLAIALINIQAVSDFSSGLRRLSGQADLALTAPGRGFPEHWYVRLSLSRGVAVAAPEIRLLAPVLHPAHKGMLHILGIDAFQAARMGQPLLPFDRHNPLAMLAPDHIALSPAALAHLGLRVGDTLTLNADGQPRTLRIIGELPGVGGSGAFGVMDIAAVQWLWGRVGTLNQVDLRLYPGTGIGDFLAQWRDHLPVGAVLQSPAQQGRVAADASRAYRVNLLVLSLVALFTGAFLVYSTLAMGVVRQRQQLALLRVLGLRRREIVLTVLLQGAVLGLPGALLGLPLGVLAAWLALARMGGDLGAGYFSATALHLQWHPGLMLIFFVAGLGAALTGAFLPAWESRRATPALALRAGTEEQASQQHQHPWIGLLLLGLALAGSLAPAIHGIPYLAYGAVACLLFALLFLLAPLLRGLTRLFPLPHAPVWRLALEQLRGAPGRAAQSLAAVVVAFSLVVAMAVMVGSFRDSVANWLTDILRADLYVQAGMNRDSFLPHGAAHQLCALPAVRACSPLRRVTLNLLPGHPPVMLLARGMNISDPERELQILHAVSVGPQQPPPVWISEILAGLSGWQAGRVIHLPLGGQERVVTIAGIYRDYAYQEGSVSIPIQQYRAWSGDDAVNGVALWLRPGAAMPAAIRNLRQTLPDGGRLLVATPKEIRSKSLQIFNQSFAATYALEAVAMVIGLLGVSSGFGAQTLMRRNEYAMLRHLGLRRRDLRILLFAEGSILSLLGILIGGALGMAISVILIEVVNPQSFHWHMGFHPSWPLLLTLSAILWLASTATMVLAGQRVIRQTAAVLHDD</sequence>
<name>A0A060URI7_9PROT</name>
<dbReference type="PANTHER" id="PTHR30489:SF0">
    <property type="entry name" value="LIPOPROTEIN-RELEASING SYSTEM TRANSMEMBRANE PROTEIN LOLE"/>
    <property type="match status" value="1"/>
</dbReference>
<feature type="transmembrane region" description="Helical" evidence="7">
    <location>
        <begin position="300"/>
        <end position="329"/>
    </location>
</feature>
<feature type="transmembrane region" description="Helical" evidence="7">
    <location>
        <begin position="752"/>
        <end position="781"/>
    </location>
</feature>
<dbReference type="GO" id="GO:0098797">
    <property type="term" value="C:plasma membrane protein complex"/>
    <property type="evidence" value="ECO:0007669"/>
    <property type="project" value="TreeGrafter"/>
</dbReference>
<reference evidence="10" key="2">
    <citation type="submission" date="2014-07" db="EMBL/GenBank/DDBJ databases">
        <title>Initial genome analysis of the psychrotolerant acidophile Acidithiobacillus ferrivorans CF27: insights into iron and sulfur oxidation pathways and into biofilm formation.</title>
        <authorList>
            <person name="Talla E."/>
            <person name="Hedrich S."/>
            <person name="Mangenot S."/>
            <person name="Ji B."/>
            <person name="Johnson D.B."/>
            <person name="Barbe V."/>
            <person name="Bonnefoy V."/>
        </authorList>
    </citation>
    <scope>NUCLEOTIDE SEQUENCE [LARGE SCALE GENOMIC DNA]</scope>
    <source>
        <strain evidence="10">CF27</strain>
    </source>
</reference>
<dbReference type="InterPro" id="IPR003838">
    <property type="entry name" value="ABC3_permease_C"/>
</dbReference>
<evidence type="ECO:0000313" key="12">
    <source>
        <dbReference type="Proteomes" id="UP000193925"/>
    </source>
</evidence>
<comment type="subcellular location">
    <subcellularLocation>
        <location evidence="1">Cell membrane</location>
        <topology evidence="1">Multi-pass membrane protein</topology>
    </subcellularLocation>
</comment>
<evidence type="ECO:0000256" key="7">
    <source>
        <dbReference type="SAM" id="Phobius"/>
    </source>
</evidence>
<evidence type="ECO:0000256" key="2">
    <source>
        <dbReference type="ARBA" id="ARBA00005236"/>
    </source>
</evidence>
<feature type="transmembrane region" description="Helical" evidence="7">
    <location>
        <begin position="349"/>
        <end position="372"/>
    </location>
</feature>
<evidence type="ECO:0000259" key="9">
    <source>
        <dbReference type="Pfam" id="PF12704"/>
    </source>
</evidence>
<feature type="transmembrane region" description="Helical" evidence="7">
    <location>
        <begin position="801"/>
        <end position="820"/>
    </location>
</feature>
<evidence type="ECO:0000259" key="8">
    <source>
        <dbReference type="Pfam" id="PF02687"/>
    </source>
</evidence>
<comment type="similarity">
    <text evidence="2">Belongs to the ABC-4 integral membrane protein family. LolC/E subfamily.</text>
</comment>
<evidence type="ECO:0000256" key="5">
    <source>
        <dbReference type="ARBA" id="ARBA00022989"/>
    </source>
</evidence>
<dbReference type="Pfam" id="PF02687">
    <property type="entry name" value="FtsX"/>
    <property type="match status" value="2"/>
</dbReference>
<evidence type="ECO:0000256" key="4">
    <source>
        <dbReference type="ARBA" id="ARBA00022692"/>
    </source>
</evidence>
<dbReference type="InterPro" id="IPR025857">
    <property type="entry name" value="MacB_PCD"/>
</dbReference>
<keyword evidence="3" id="KW-1003">Cell membrane</keyword>
<feature type="transmembrane region" description="Helical" evidence="7">
    <location>
        <begin position="21"/>
        <end position="42"/>
    </location>
</feature>
<reference evidence="11 12" key="3">
    <citation type="submission" date="2017-03" db="EMBL/GenBank/DDBJ databases">
        <authorList>
            <person name="Regsiter A."/>
            <person name="William W."/>
        </authorList>
    </citation>
    <scope>NUCLEOTIDE SEQUENCE [LARGE SCALE GENOMIC DNA]</scope>
    <source>
        <strain evidence="11">PRJEB5721</strain>
    </source>
</reference>
<feature type="transmembrane region" description="Helical" evidence="7">
    <location>
        <begin position="402"/>
        <end position="420"/>
    </location>
</feature>
<dbReference type="EMBL" id="CCCS020000049">
    <property type="protein sequence ID" value="CDQ11247.1"/>
    <property type="molecule type" value="Genomic_DNA"/>
</dbReference>
<evidence type="ECO:0000256" key="3">
    <source>
        <dbReference type="ARBA" id="ARBA00022475"/>
    </source>
</evidence>
<evidence type="ECO:0000256" key="1">
    <source>
        <dbReference type="ARBA" id="ARBA00004651"/>
    </source>
</evidence>
<evidence type="ECO:0008006" key="13">
    <source>
        <dbReference type="Google" id="ProtNLM"/>
    </source>
</evidence>
<organism evidence="10">
    <name type="scientific">Acidithiobacillus ferrivorans</name>
    <dbReference type="NCBI Taxonomy" id="160808"/>
    <lineage>
        <taxon>Bacteria</taxon>
        <taxon>Pseudomonadati</taxon>
        <taxon>Pseudomonadota</taxon>
        <taxon>Acidithiobacillia</taxon>
        <taxon>Acidithiobacillales</taxon>
        <taxon>Acidithiobacillaceae</taxon>
        <taxon>Acidithiobacillus</taxon>
    </lineage>
</organism>
<keyword evidence="6 7" id="KW-0472">Membrane</keyword>
<evidence type="ECO:0000256" key="6">
    <source>
        <dbReference type="ARBA" id="ARBA00023136"/>
    </source>
</evidence>
<feature type="domain" description="ABC3 transporter permease C-terminal" evidence="8">
    <location>
        <begin position="713"/>
        <end position="827"/>
    </location>
</feature>
<dbReference type="EMBL" id="LT841305">
    <property type="protein sequence ID" value="SMH67608.1"/>
    <property type="molecule type" value="Genomic_DNA"/>
</dbReference>
<reference evidence="10" key="1">
    <citation type="submission" date="2014-03" db="EMBL/GenBank/DDBJ databases">
        <authorList>
            <person name="Genoscope - CEA"/>
        </authorList>
    </citation>
    <scope>NUCLEOTIDE SEQUENCE [LARGE SCALE GENOMIC DNA]</scope>
    <source>
        <strain evidence="10">CF27</strain>
    </source>
</reference>
<gene>
    <name evidence="11" type="ORF">AFERRI_50810</name>
    <name evidence="10" type="ORF">AFERRI_530142</name>
</gene>
<keyword evidence="5 7" id="KW-1133">Transmembrane helix</keyword>
<evidence type="ECO:0000313" key="11">
    <source>
        <dbReference type="EMBL" id="SMH67608.1"/>
    </source>
</evidence>
<feature type="transmembrane region" description="Helical" evidence="7">
    <location>
        <begin position="426"/>
        <end position="446"/>
    </location>
</feature>
<keyword evidence="12" id="KW-1185">Reference proteome</keyword>
<protein>
    <recommendedName>
        <fullName evidence="13">ABC transporter permease</fullName>
    </recommendedName>
</protein>
<dbReference type="Proteomes" id="UP000193925">
    <property type="component" value="Chromosome AFERRI"/>
</dbReference>
<proteinExistence type="inferred from homology"/>
<evidence type="ECO:0000313" key="10">
    <source>
        <dbReference type="EMBL" id="CDQ11247.1"/>
    </source>
</evidence>
<dbReference type="GO" id="GO:0044874">
    <property type="term" value="P:lipoprotein localization to outer membrane"/>
    <property type="evidence" value="ECO:0007669"/>
    <property type="project" value="TreeGrafter"/>
</dbReference>
<dbReference type="AlphaFoldDB" id="A0A060URI7"/>
<feature type="domain" description="ABC3 transporter permease C-terminal" evidence="8">
    <location>
        <begin position="257"/>
        <end position="382"/>
    </location>
</feature>
<accession>A0A060URI7</accession>
<feature type="transmembrane region" description="Helical" evidence="7">
    <location>
        <begin position="708"/>
        <end position="731"/>
    </location>
</feature>
<feature type="transmembrane region" description="Helical" evidence="7">
    <location>
        <begin position="479"/>
        <end position="499"/>
    </location>
</feature>
<dbReference type="Pfam" id="PF12704">
    <property type="entry name" value="MacB_PCD"/>
    <property type="match status" value="2"/>
</dbReference>
<feature type="transmembrane region" description="Helical" evidence="7">
    <location>
        <begin position="255"/>
        <end position="279"/>
    </location>
</feature>
<feature type="domain" description="MacB-like periplasmic core" evidence="9">
    <location>
        <begin position="479"/>
        <end position="676"/>
    </location>
</feature>
<dbReference type="PANTHER" id="PTHR30489">
    <property type="entry name" value="LIPOPROTEIN-RELEASING SYSTEM TRANSMEMBRANE PROTEIN LOLE"/>
    <property type="match status" value="1"/>
</dbReference>
<feature type="domain" description="MacB-like periplasmic core" evidence="9">
    <location>
        <begin position="22"/>
        <end position="195"/>
    </location>
</feature>
<keyword evidence="4 7" id="KW-0812">Transmembrane</keyword>
<dbReference type="InterPro" id="IPR051447">
    <property type="entry name" value="Lipoprotein-release_system"/>
</dbReference>